<proteinExistence type="predicted"/>
<organism evidence="1 2">
    <name type="scientific">Favolaschia claudopus</name>
    <dbReference type="NCBI Taxonomy" id="2862362"/>
    <lineage>
        <taxon>Eukaryota</taxon>
        <taxon>Fungi</taxon>
        <taxon>Dikarya</taxon>
        <taxon>Basidiomycota</taxon>
        <taxon>Agaricomycotina</taxon>
        <taxon>Agaricomycetes</taxon>
        <taxon>Agaricomycetidae</taxon>
        <taxon>Agaricales</taxon>
        <taxon>Marasmiineae</taxon>
        <taxon>Mycenaceae</taxon>
        <taxon>Favolaschia</taxon>
    </lineage>
</organism>
<sequence length="73" mass="8298">MHLPRSVFSQKQLDLFLWLLKVNEVDDVPSIKQMQKINLALQKVCGIETIAYDGALGHKYFVNSLAQIIAQVK</sequence>
<dbReference type="AlphaFoldDB" id="A0AAW0CCR7"/>
<dbReference type="EMBL" id="JAWWNJ010000019">
    <property type="protein sequence ID" value="KAK7035700.1"/>
    <property type="molecule type" value="Genomic_DNA"/>
</dbReference>
<name>A0AAW0CCR7_9AGAR</name>
<keyword evidence="2" id="KW-1185">Reference proteome</keyword>
<evidence type="ECO:0000313" key="2">
    <source>
        <dbReference type="Proteomes" id="UP001362999"/>
    </source>
</evidence>
<evidence type="ECO:0000313" key="1">
    <source>
        <dbReference type="EMBL" id="KAK7035700.1"/>
    </source>
</evidence>
<dbReference type="Proteomes" id="UP001362999">
    <property type="component" value="Unassembled WGS sequence"/>
</dbReference>
<comment type="caution">
    <text evidence="1">The sequence shown here is derived from an EMBL/GenBank/DDBJ whole genome shotgun (WGS) entry which is preliminary data.</text>
</comment>
<gene>
    <name evidence="1" type="ORF">R3P38DRAFT_2517520</name>
</gene>
<accession>A0AAW0CCR7</accession>
<protein>
    <submittedName>
        <fullName evidence="1">Uncharacterized protein</fullName>
    </submittedName>
</protein>
<reference evidence="1 2" key="1">
    <citation type="journal article" date="2024" name="J Genomics">
        <title>Draft genome sequencing and assembly of Favolaschia claudopus CIRM-BRFM 2984 isolated from oak limbs.</title>
        <authorList>
            <person name="Navarro D."/>
            <person name="Drula E."/>
            <person name="Chaduli D."/>
            <person name="Cazenave R."/>
            <person name="Ahrendt S."/>
            <person name="Wang J."/>
            <person name="Lipzen A."/>
            <person name="Daum C."/>
            <person name="Barry K."/>
            <person name="Grigoriev I.V."/>
            <person name="Favel A."/>
            <person name="Rosso M.N."/>
            <person name="Martin F."/>
        </authorList>
    </citation>
    <scope>NUCLEOTIDE SEQUENCE [LARGE SCALE GENOMIC DNA]</scope>
    <source>
        <strain evidence="1 2">CIRM-BRFM 2984</strain>
    </source>
</reference>